<proteinExistence type="predicted"/>
<keyword evidence="2" id="KW-0238">DNA-binding</keyword>
<evidence type="ECO:0000313" key="6">
    <source>
        <dbReference type="Proteomes" id="UP001209535"/>
    </source>
</evidence>
<reference evidence="5 6" key="1">
    <citation type="submission" date="2022-10" db="EMBL/GenBank/DDBJ databases">
        <title>Defluviimonas sp. nov., isolated from ocean surface sediments.</title>
        <authorList>
            <person name="He W."/>
            <person name="Wang L."/>
            <person name="Zhang D.-F."/>
        </authorList>
    </citation>
    <scope>NUCLEOTIDE SEQUENCE [LARGE SCALE GENOMIC DNA]</scope>
    <source>
        <strain evidence="5 6">WL0024</strain>
    </source>
</reference>
<gene>
    <name evidence="5" type="ORF">OEZ60_17295</name>
</gene>
<protein>
    <submittedName>
        <fullName evidence="5">Autoinducer binding domain-containing protein</fullName>
    </submittedName>
</protein>
<organism evidence="5 6">
    <name type="scientific">Albidovulum salinarum</name>
    <dbReference type="NCBI Taxonomy" id="2984153"/>
    <lineage>
        <taxon>Bacteria</taxon>
        <taxon>Pseudomonadati</taxon>
        <taxon>Pseudomonadota</taxon>
        <taxon>Alphaproteobacteria</taxon>
        <taxon>Rhodobacterales</taxon>
        <taxon>Paracoccaceae</taxon>
        <taxon>Albidovulum</taxon>
    </lineage>
</organism>
<accession>A0ABT2X7Y5</accession>
<evidence type="ECO:0000256" key="1">
    <source>
        <dbReference type="ARBA" id="ARBA00023015"/>
    </source>
</evidence>
<evidence type="ECO:0000313" key="5">
    <source>
        <dbReference type="EMBL" id="MCU9849755.1"/>
    </source>
</evidence>
<dbReference type="RefSeq" id="WP_263338904.1">
    <property type="nucleotide sequence ID" value="NZ_JAOVQO010000017.1"/>
</dbReference>
<evidence type="ECO:0000259" key="4">
    <source>
        <dbReference type="Pfam" id="PF03472"/>
    </source>
</evidence>
<evidence type="ECO:0000256" key="2">
    <source>
        <dbReference type="ARBA" id="ARBA00023125"/>
    </source>
</evidence>
<dbReference type="Pfam" id="PF03472">
    <property type="entry name" value="Autoind_bind"/>
    <property type="match status" value="1"/>
</dbReference>
<dbReference type="SUPFAM" id="SSF75516">
    <property type="entry name" value="Pheromone-binding domain of LuxR-like quorum-sensing transcription factors"/>
    <property type="match status" value="1"/>
</dbReference>
<evidence type="ECO:0000256" key="3">
    <source>
        <dbReference type="ARBA" id="ARBA00023163"/>
    </source>
</evidence>
<dbReference type="Proteomes" id="UP001209535">
    <property type="component" value="Unassembled WGS sequence"/>
</dbReference>
<keyword evidence="1" id="KW-0805">Transcription regulation</keyword>
<name>A0ABT2X7Y5_9RHOB</name>
<keyword evidence="3" id="KW-0804">Transcription</keyword>
<dbReference type="EMBL" id="JAOVQO010000017">
    <property type="protein sequence ID" value="MCU9849755.1"/>
    <property type="molecule type" value="Genomic_DNA"/>
</dbReference>
<dbReference type="Gene3D" id="3.30.450.80">
    <property type="entry name" value="Transcription factor LuxR-like, autoinducer-binding domain"/>
    <property type="match status" value="1"/>
</dbReference>
<sequence length="161" mass="17866">MARQEKISAILTRLHQASPAGFAIALHVKYTAPRYLFQSYERDWLDTYSRKGLVLHDPTVRWGFEHTGAIRWSELAGDDEQGVLEQADAHGLRFGVCIAVVAEGSRSMASFARSDREPTDVEITGFEADLAELHGLTATAEKLSPSVHETLKQLSIYLTHG</sequence>
<dbReference type="InterPro" id="IPR036693">
    <property type="entry name" value="TF_LuxR_autoind-bd_dom_sf"/>
</dbReference>
<feature type="domain" description="Transcription factor LuxR-like autoinducer-binding" evidence="4">
    <location>
        <begin position="32"/>
        <end position="127"/>
    </location>
</feature>
<keyword evidence="6" id="KW-1185">Reference proteome</keyword>
<dbReference type="InterPro" id="IPR005143">
    <property type="entry name" value="TF_LuxR_autoind-bd_dom"/>
</dbReference>
<comment type="caution">
    <text evidence="5">The sequence shown here is derived from an EMBL/GenBank/DDBJ whole genome shotgun (WGS) entry which is preliminary data.</text>
</comment>